<geneLocation type="plasmid" evidence="2"/>
<dbReference type="AlphaFoldDB" id="A0A9Q6S9R6"/>
<evidence type="ECO:0000313" key="2">
    <source>
        <dbReference type="Proteomes" id="UP000509548"/>
    </source>
</evidence>
<proteinExistence type="predicted"/>
<keyword evidence="1" id="KW-0614">Plasmid</keyword>
<organism evidence="1 2">
    <name type="scientific">Paraburkholderia caribensis</name>
    <dbReference type="NCBI Taxonomy" id="75105"/>
    <lineage>
        <taxon>Bacteria</taxon>
        <taxon>Pseudomonadati</taxon>
        <taxon>Pseudomonadota</taxon>
        <taxon>Betaproteobacteria</taxon>
        <taxon>Burkholderiales</taxon>
        <taxon>Burkholderiaceae</taxon>
        <taxon>Paraburkholderia</taxon>
    </lineage>
</organism>
<sequence length="69" mass="7645">MGNADRGADATCGDSGVRCAETPKMVRVFELMRAMTIRIARGVWPNPEIHRLTTNGPPELIAELPWRPN</sequence>
<accession>A0A9Q6S9R6</accession>
<name>A0A9Q6S9R6_9BURK</name>
<reference evidence="1 2" key="1">
    <citation type="journal article" date="2014" name="Genome Announc.">
        <title>Draft Genome Sequence of the Haloacid-Degrading Burkholderia caribensis Strain MBA4.</title>
        <authorList>
            <person name="Pan Y."/>
            <person name="Kong K.F."/>
            <person name="Tsang J.S."/>
        </authorList>
    </citation>
    <scope>NUCLEOTIDE SEQUENCE [LARGE SCALE GENOMIC DNA]</scope>
    <source>
        <strain evidence="1 2">852011</strain>
    </source>
</reference>
<evidence type="ECO:0000313" key="1">
    <source>
        <dbReference type="EMBL" id="QLB67071.1"/>
    </source>
</evidence>
<dbReference type="EMBL" id="CP015960">
    <property type="protein sequence ID" value="QLB67071.1"/>
    <property type="molecule type" value="Genomic_DNA"/>
</dbReference>
<protein>
    <submittedName>
        <fullName evidence="1">Uncharacterized protein</fullName>
    </submittedName>
</protein>
<gene>
    <name evidence="1" type="ORF">A9O66_31780</name>
</gene>
<dbReference type="Proteomes" id="UP000509548">
    <property type="component" value="Plasmid unnamed"/>
</dbReference>